<organism evidence="1 2">
    <name type="scientific">Ixodes persulcatus</name>
    <name type="common">Taiga tick</name>
    <dbReference type="NCBI Taxonomy" id="34615"/>
    <lineage>
        <taxon>Eukaryota</taxon>
        <taxon>Metazoa</taxon>
        <taxon>Ecdysozoa</taxon>
        <taxon>Arthropoda</taxon>
        <taxon>Chelicerata</taxon>
        <taxon>Arachnida</taxon>
        <taxon>Acari</taxon>
        <taxon>Parasitiformes</taxon>
        <taxon>Ixodida</taxon>
        <taxon>Ixodoidea</taxon>
        <taxon>Ixodidae</taxon>
        <taxon>Ixodinae</taxon>
        <taxon>Ixodes</taxon>
    </lineage>
</organism>
<evidence type="ECO:0000313" key="1">
    <source>
        <dbReference type="EMBL" id="KAG0431307.1"/>
    </source>
</evidence>
<gene>
    <name evidence="1" type="ORF">HPB47_021904</name>
</gene>
<keyword evidence="2" id="KW-1185">Reference proteome</keyword>
<name>A0AC60QBF1_IXOPE</name>
<dbReference type="EMBL" id="JABSTQ010009237">
    <property type="protein sequence ID" value="KAG0431307.1"/>
    <property type="molecule type" value="Genomic_DNA"/>
</dbReference>
<comment type="caution">
    <text evidence="1">The sequence shown here is derived from an EMBL/GenBank/DDBJ whole genome shotgun (WGS) entry which is preliminary data.</text>
</comment>
<reference evidence="1 2" key="1">
    <citation type="journal article" date="2020" name="Cell">
        <title>Large-Scale Comparative Analyses of Tick Genomes Elucidate Their Genetic Diversity and Vector Capacities.</title>
        <authorList>
            <consortium name="Tick Genome and Microbiome Consortium (TIGMIC)"/>
            <person name="Jia N."/>
            <person name="Wang J."/>
            <person name="Shi W."/>
            <person name="Du L."/>
            <person name="Sun Y."/>
            <person name="Zhan W."/>
            <person name="Jiang J.F."/>
            <person name="Wang Q."/>
            <person name="Zhang B."/>
            <person name="Ji P."/>
            <person name="Bell-Sakyi L."/>
            <person name="Cui X.M."/>
            <person name="Yuan T.T."/>
            <person name="Jiang B.G."/>
            <person name="Yang W.F."/>
            <person name="Lam T.T."/>
            <person name="Chang Q.C."/>
            <person name="Ding S.J."/>
            <person name="Wang X.J."/>
            <person name="Zhu J.G."/>
            <person name="Ruan X.D."/>
            <person name="Zhao L."/>
            <person name="Wei J.T."/>
            <person name="Ye R.Z."/>
            <person name="Que T.C."/>
            <person name="Du C.H."/>
            <person name="Zhou Y.H."/>
            <person name="Cheng J.X."/>
            <person name="Dai P.F."/>
            <person name="Guo W.B."/>
            <person name="Han X.H."/>
            <person name="Huang E.J."/>
            <person name="Li L.F."/>
            <person name="Wei W."/>
            <person name="Gao Y.C."/>
            <person name="Liu J.Z."/>
            <person name="Shao H.Z."/>
            <person name="Wang X."/>
            <person name="Wang C.C."/>
            <person name="Yang T.C."/>
            <person name="Huo Q.B."/>
            <person name="Li W."/>
            <person name="Chen H.Y."/>
            <person name="Chen S.E."/>
            <person name="Zhou L.G."/>
            <person name="Ni X.B."/>
            <person name="Tian J.H."/>
            <person name="Sheng Y."/>
            <person name="Liu T."/>
            <person name="Pan Y.S."/>
            <person name="Xia L.Y."/>
            <person name="Li J."/>
            <person name="Zhao F."/>
            <person name="Cao W.C."/>
        </authorList>
    </citation>
    <scope>NUCLEOTIDE SEQUENCE [LARGE SCALE GENOMIC DNA]</scope>
    <source>
        <strain evidence="1">Iper-2018</strain>
    </source>
</reference>
<sequence length="105" mass="12185">MDSHNTPGTTTRHSNEFCYPHPSDPKPLFFVIDTVHIIKCIRNNWLKQDDQCFWFPELQGNTEGQRRTLCASFKTIKAAYDLECDQLLRSDYKVSGKESPLPVEH</sequence>
<dbReference type="Proteomes" id="UP000805193">
    <property type="component" value="Unassembled WGS sequence"/>
</dbReference>
<protein>
    <submittedName>
        <fullName evidence="1">Uncharacterized protein</fullName>
    </submittedName>
</protein>
<proteinExistence type="predicted"/>
<accession>A0AC60QBF1</accession>
<evidence type="ECO:0000313" key="2">
    <source>
        <dbReference type="Proteomes" id="UP000805193"/>
    </source>
</evidence>